<sequence>MNLMIKIATEQAFAFLLGLGAVSVIQPLTAGGTILLICIVVAIVNMILLPIKFMLGRHHANEEEPRIGGEPDGDSERDE</sequence>
<keyword evidence="1" id="KW-0812">Transmembrane</keyword>
<name>A0A9X1REQ3_9BRAD</name>
<protein>
    <submittedName>
        <fullName evidence="2">Uncharacterized protein</fullName>
    </submittedName>
</protein>
<dbReference type="EMBL" id="JAKLTY010000016">
    <property type="protein sequence ID" value="MCG2629723.1"/>
    <property type="molecule type" value="Genomic_DNA"/>
</dbReference>
<evidence type="ECO:0000313" key="2">
    <source>
        <dbReference type="EMBL" id="MCG2629723.1"/>
    </source>
</evidence>
<dbReference type="AlphaFoldDB" id="A0A9X1REQ3"/>
<keyword evidence="1" id="KW-0472">Membrane</keyword>
<gene>
    <name evidence="2" type="ORF">L6654_24165</name>
</gene>
<evidence type="ECO:0000256" key="1">
    <source>
        <dbReference type="SAM" id="Phobius"/>
    </source>
</evidence>
<proteinExistence type="predicted"/>
<evidence type="ECO:0000313" key="3">
    <source>
        <dbReference type="Proteomes" id="UP001139054"/>
    </source>
</evidence>
<accession>A0A9X1REQ3</accession>
<dbReference type="Proteomes" id="UP001139054">
    <property type="component" value="Unassembled WGS sequence"/>
</dbReference>
<organism evidence="2 3">
    <name type="scientific">Bradyrhizobium zhengyangense</name>
    <dbReference type="NCBI Taxonomy" id="2911009"/>
    <lineage>
        <taxon>Bacteria</taxon>
        <taxon>Pseudomonadati</taxon>
        <taxon>Pseudomonadota</taxon>
        <taxon>Alphaproteobacteria</taxon>
        <taxon>Hyphomicrobiales</taxon>
        <taxon>Nitrobacteraceae</taxon>
        <taxon>Bradyrhizobium</taxon>
    </lineage>
</organism>
<comment type="caution">
    <text evidence="2">The sequence shown here is derived from an EMBL/GenBank/DDBJ whole genome shotgun (WGS) entry which is preliminary data.</text>
</comment>
<reference evidence="2" key="1">
    <citation type="submission" date="2022-01" db="EMBL/GenBank/DDBJ databases">
        <title>Genome sequnece data of strain Bradyrhizobium sp. nov.</title>
        <authorList>
            <person name="Zhang J."/>
        </authorList>
    </citation>
    <scope>NUCLEOTIDE SEQUENCE</scope>
    <source>
        <strain evidence="2">WYCCWR 13023</strain>
    </source>
</reference>
<dbReference type="RefSeq" id="WP_237891192.1">
    <property type="nucleotide sequence ID" value="NZ_JAKLTY010000016.1"/>
</dbReference>
<keyword evidence="1" id="KW-1133">Transmembrane helix</keyword>
<feature type="transmembrane region" description="Helical" evidence="1">
    <location>
        <begin position="33"/>
        <end position="51"/>
    </location>
</feature>